<dbReference type="Pfam" id="PF02518">
    <property type="entry name" value="HATPase_c"/>
    <property type="match status" value="1"/>
</dbReference>
<evidence type="ECO:0000256" key="6">
    <source>
        <dbReference type="ARBA" id="ARBA00022679"/>
    </source>
</evidence>
<evidence type="ECO:0000259" key="14">
    <source>
        <dbReference type="PROSITE" id="PS50109"/>
    </source>
</evidence>
<evidence type="ECO:0000256" key="1">
    <source>
        <dbReference type="ARBA" id="ARBA00000085"/>
    </source>
</evidence>
<dbReference type="CDD" id="cd06225">
    <property type="entry name" value="HAMP"/>
    <property type="match status" value="1"/>
</dbReference>
<evidence type="ECO:0000256" key="10">
    <source>
        <dbReference type="ARBA" id="ARBA00023012"/>
    </source>
</evidence>
<keyword evidence="13" id="KW-0812">Transmembrane</keyword>
<dbReference type="Pfam" id="PF00512">
    <property type="entry name" value="HisKA"/>
    <property type="match status" value="1"/>
</dbReference>
<dbReference type="CDD" id="cd00082">
    <property type="entry name" value="HisKA"/>
    <property type="match status" value="1"/>
</dbReference>
<keyword evidence="11 13" id="KW-0472">Membrane</keyword>
<dbReference type="CDD" id="cd00075">
    <property type="entry name" value="HATPase"/>
    <property type="match status" value="1"/>
</dbReference>
<dbReference type="EC" id="2.7.13.3" evidence="3"/>
<evidence type="ECO:0000256" key="8">
    <source>
        <dbReference type="ARBA" id="ARBA00022777"/>
    </source>
</evidence>
<dbReference type="SMART" id="SM00388">
    <property type="entry name" value="HisKA"/>
    <property type="match status" value="1"/>
</dbReference>
<dbReference type="Proteomes" id="UP000641910">
    <property type="component" value="Unassembled WGS sequence"/>
</dbReference>
<keyword evidence="10" id="KW-0902">Two-component regulatory system</keyword>
<dbReference type="RefSeq" id="WP_121874264.1">
    <property type="nucleotide sequence ID" value="NZ_CP039710.1"/>
</dbReference>
<dbReference type="SUPFAM" id="SSF47384">
    <property type="entry name" value="Homodimeric domain of signal transducing histidine kinase"/>
    <property type="match status" value="1"/>
</dbReference>
<dbReference type="EMBL" id="JAECVU010000002">
    <property type="protein sequence ID" value="MBH8588008.1"/>
    <property type="molecule type" value="Genomic_DNA"/>
</dbReference>
<dbReference type="Pfam" id="PF00672">
    <property type="entry name" value="HAMP"/>
    <property type="match status" value="1"/>
</dbReference>
<keyword evidence="5" id="KW-0597">Phosphoprotein</keyword>
<dbReference type="PRINTS" id="PR00344">
    <property type="entry name" value="BCTRLSENSOR"/>
</dbReference>
<proteinExistence type="predicted"/>
<gene>
    <name evidence="16" type="ORF">I8U22_04135</name>
</gene>
<evidence type="ECO:0000256" key="4">
    <source>
        <dbReference type="ARBA" id="ARBA00022475"/>
    </source>
</evidence>
<feature type="domain" description="Histidine kinase" evidence="14">
    <location>
        <begin position="256"/>
        <end position="471"/>
    </location>
</feature>
<dbReference type="PANTHER" id="PTHR45453">
    <property type="entry name" value="PHOSPHATE REGULON SENSOR PROTEIN PHOR"/>
    <property type="match status" value="1"/>
</dbReference>
<evidence type="ECO:0000313" key="17">
    <source>
        <dbReference type="Proteomes" id="UP000641910"/>
    </source>
</evidence>
<evidence type="ECO:0000256" key="9">
    <source>
        <dbReference type="ARBA" id="ARBA00022840"/>
    </source>
</evidence>
<organism evidence="16 17">
    <name type="scientific">Thermoactinomyces vulgaris</name>
    <dbReference type="NCBI Taxonomy" id="2026"/>
    <lineage>
        <taxon>Bacteria</taxon>
        <taxon>Bacillati</taxon>
        <taxon>Bacillota</taxon>
        <taxon>Bacilli</taxon>
        <taxon>Bacillales</taxon>
        <taxon>Thermoactinomycetaceae</taxon>
        <taxon>Thermoactinomyces</taxon>
    </lineage>
</organism>
<keyword evidence="13" id="KW-1133">Transmembrane helix</keyword>
<dbReference type="InterPro" id="IPR003594">
    <property type="entry name" value="HATPase_dom"/>
</dbReference>
<dbReference type="InterPro" id="IPR005467">
    <property type="entry name" value="His_kinase_dom"/>
</dbReference>
<keyword evidence="9" id="KW-0067">ATP-binding</keyword>
<accession>A0ABS0QFH3</accession>
<feature type="transmembrane region" description="Helical" evidence="13">
    <location>
        <begin position="150"/>
        <end position="173"/>
    </location>
</feature>
<evidence type="ECO:0000256" key="3">
    <source>
        <dbReference type="ARBA" id="ARBA00012438"/>
    </source>
</evidence>
<evidence type="ECO:0000256" key="5">
    <source>
        <dbReference type="ARBA" id="ARBA00022553"/>
    </source>
</evidence>
<dbReference type="SUPFAM" id="SSF158472">
    <property type="entry name" value="HAMP domain-like"/>
    <property type="match status" value="1"/>
</dbReference>
<feature type="transmembrane region" description="Helical" evidence="13">
    <location>
        <begin position="12"/>
        <end position="35"/>
    </location>
</feature>
<sequence length="474" mass="54524">MIQHKKSITLKIFWITSLLIALTTSILFAAFYFLLPSFYYEYKINKLNHGIDQLLADVSEVPVSQAQNLLYEFTHDYNIHLLIRDQQGNMISIPSSSSPLVKIPYRNNYEKETDGIPPIRIIEKPISFQDGRFIAIFVATLQPIDEASNAILMLMPYMGFFVLLISMVGAFLYTKLITQPLLKINQVAKRMAKLDFSQRLENRSDDEIGELSQSLNELSQNLKQTMSELQQANAKLKNDIQREREQEAKRREWMATISHELKSPITAVMGQLEGMIHQIGVYKDRDKYLRRSYSIIKNMEQLVKEILEVSKLESDAFHPLKKTVSLSGMIQSVIKRLEFFREDKQIRFDVNIEPDLFVTADPGYLQKAVANIIHNAINYAPSGETVRISLAQKNSHIEFHVLNTGASIPEAELQKVFEPFYRLEKSRNRNTGGSGLGLYIVKQILDIHSFPYQLTNEENGVLFTIHFPFPEQNE</sequence>
<dbReference type="SUPFAM" id="SSF55874">
    <property type="entry name" value="ATPase domain of HSP90 chaperone/DNA topoisomerase II/histidine kinase"/>
    <property type="match status" value="1"/>
</dbReference>
<keyword evidence="7" id="KW-0547">Nucleotide-binding</keyword>
<dbReference type="InterPro" id="IPR050351">
    <property type="entry name" value="BphY/WalK/GraS-like"/>
</dbReference>
<comment type="catalytic activity">
    <reaction evidence="1">
        <text>ATP + protein L-histidine = ADP + protein N-phospho-L-histidine.</text>
        <dbReference type="EC" id="2.7.13.3"/>
    </reaction>
</comment>
<dbReference type="InterPro" id="IPR003661">
    <property type="entry name" value="HisK_dim/P_dom"/>
</dbReference>
<dbReference type="PANTHER" id="PTHR45453:SF3">
    <property type="entry name" value="HISTIDINE KINASE"/>
    <property type="match status" value="1"/>
</dbReference>
<keyword evidence="8" id="KW-0418">Kinase</keyword>
<evidence type="ECO:0000256" key="12">
    <source>
        <dbReference type="SAM" id="Coils"/>
    </source>
</evidence>
<reference evidence="16 17" key="1">
    <citation type="submission" date="2020-12" db="EMBL/GenBank/DDBJ databases">
        <title>WGS of Thermoactinomyces spp.</title>
        <authorList>
            <person name="Cheng K."/>
        </authorList>
    </citation>
    <scope>NUCLEOTIDE SEQUENCE [LARGE SCALE GENOMIC DNA]</scope>
    <source>
        <strain evidence="17">CICC 10650\ACCC 41061</strain>
    </source>
</reference>
<dbReference type="InterPro" id="IPR003660">
    <property type="entry name" value="HAMP_dom"/>
</dbReference>
<dbReference type="Gene3D" id="6.10.340.10">
    <property type="match status" value="1"/>
</dbReference>
<keyword evidence="4" id="KW-1003">Cell membrane</keyword>
<evidence type="ECO:0000259" key="15">
    <source>
        <dbReference type="PROSITE" id="PS50885"/>
    </source>
</evidence>
<evidence type="ECO:0000256" key="13">
    <source>
        <dbReference type="SAM" id="Phobius"/>
    </source>
</evidence>
<evidence type="ECO:0000256" key="2">
    <source>
        <dbReference type="ARBA" id="ARBA00004651"/>
    </source>
</evidence>
<evidence type="ECO:0000256" key="11">
    <source>
        <dbReference type="ARBA" id="ARBA00023136"/>
    </source>
</evidence>
<name>A0ABS0QFH3_THEVU</name>
<protein>
    <recommendedName>
        <fullName evidence="3">histidine kinase</fullName>
        <ecNumber evidence="3">2.7.13.3</ecNumber>
    </recommendedName>
</protein>
<dbReference type="Gene3D" id="3.30.565.10">
    <property type="entry name" value="Histidine kinase-like ATPase, C-terminal domain"/>
    <property type="match status" value="1"/>
</dbReference>
<evidence type="ECO:0000313" key="16">
    <source>
        <dbReference type="EMBL" id="MBH8588008.1"/>
    </source>
</evidence>
<dbReference type="Gene3D" id="1.10.287.130">
    <property type="match status" value="1"/>
</dbReference>
<dbReference type="InterPro" id="IPR004358">
    <property type="entry name" value="Sig_transdc_His_kin-like_C"/>
</dbReference>
<keyword evidence="6" id="KW-0808">Transferase</keyword>
<dbReference type="SMART" id="SM00304">
    <property type="entry name" value="HAMP"/>
    <property type="match status" value="1"/>
</dbReference>
<dbReference type="InterPro" id="IPR036890">
    <property type="entry name" value="HATPase_C_sf"/>
</dbReference>
<evidence type="ECO:0000256" key="7">
    <source>
        <dbReference type="ARBA" id="ARBA00022741"/>
    </source>
</evidence>
<comment type="caution">
    <text evidence="16">The sequence shown here is derived from an EMBL/GenBank/DDBJ whole genome shotgun (WGS) entry which is preliminary data.</text>
</comment>
<feature type="coiled-coil region" evidence="12">
    <location>
        <begin position="208"/>
        <end position="249"/>
    </location>
</feature>
<keyword evidence="12" id="KW-0175">Coiled coil</keyword>
<keyword evidence="17" id="KW-1185">Reference proteome</keyword>
<comment type="subcellular location">
    <subcellularLocation>
        <location evidence="2">Cell membrane</location>
        <topology evidence="2">Multi-pass membrane protein</topology>
    </subcellularLocation>
</comment>
<dbReference type="InterPro" id="IPR036097">
    <property type="entry name" value="HisK_dim/P_sf"/>
</dbReference>
<dbReference type="PROSITE" id="PS50885">
    <property type="entry name" value="HAMP"/>
    <property type="match status" value="1"/>
</dbReference>
<dbReference type="PROSITE" id="PS50109">
    <property type="entry name" value="HIS_KIN"/>
    <property type="match status" value="1"/>
</dbReference>
<feature type="domain" description="HAMP" evidence="15">
    <location>
        <begin position="175"/>
        <end position="227"/>
    </location>
</feature>
<dbReference type="SMART" id="SM00387">
    <property type="entry name" value="HATPase_c"/>
    <property type="match status" value="1"/>
</dbReference>